<dbReference type="InterPro" id="IPR037401">
    <property type="entry name" value="SnoaL-like"/>
</dbReference>
<evidence type="ECO:0000313" key="2">
    <source>
        <dbReference type="EMBL" id="WEK48316.1"/>
    </source>
</evidence>
<dbReference type="KEGG" id="acob:P0Y56_08495"/>
<dbReference type="SUPFAM" id="SSF54427">
    <property type="entry name" value="NTF2-like"/>
    <property type="match status" value="1"/>
</dbReference>
<dbReference type="EMBL" id="CP119316">
    <property type="protein sequence ID" value="WEK48316.1"/>
    <property type="molecule type" value="Genomic_DNA"/>
</dbReference>
<accession>A0AAJ5X9L3</accession>
<evidence type="ECO:0000313" key="3">
    <source>
        <dbReference type="Proteomes" id="UP001218362"/>
    </source>
</evidence>
<gene>
    <name evidence="2" type="ORF">P0Y56_08495</name>
</gene>
<evidence type="ECO:0000259" key="1">
    <source>
        <dbReference type="Pfam" id="PF13577"/>
    </source>
</evidence>
<dbReference type="Gene3D" id="3.10.450.50">
    <property type="match status" value="1"/>
</dbReference>
<dbReference type="Pfam" id="PF13577">
    <property type="entry name" value="SnoaL_4"/>
    <property type="match status" value="1"/>
</dbReference>
<name>A0AAJ5X9L3_9SPHN</name>
<sequence length="234" mass="26592">MSDDRLAALEAAFANLQHDLAVQQDIEAIRKLQVSYCYFMDKGLYDEAVDCFARAGELHFMGGIWRGQDSIKRLYCGRLRNSFTHGINGPAYGVMCEHWPSQDVISVAPDRKTAKGRWRCTLMGAQHDSKKDGNPRLPRQWWEHGMYENSYVMEDGVWKIAVHAYHLFTQVDYEMGWAAAKPIPSPFLTETYPEDPNGPDQIDGDAHPAWPNTDVVPFHYVHPVTGRPVVPEKA</sequence>
<proteinExistence type="predicted"/>
<organism evidence="2 3">
    <name type="scientific">Candidatus Andeanibacterium colombiense</name>
    <dbReference type="NCBI Taxonomy" id="3121345"/>
    <lineage>
        <taxon>Bacteria</taxon>
        <taxon>Pseudomonadati</taxon>
        <taxon>Pseudomonadota</taxon>
        <taxon>Alphaproteobacteria</taxon>
        <taxon>Sphingomonadales</taxon>
        <taxon>Sphingomonadaceae</taxon>
        <taxon>Candidatus Andeanibacterium</taxon>
    </lineage>
</organism>
<feature type="domain" description="SnoaL-like" evidence="1">
    <location>
        <begin position="24"/>
        <end position="161"/>
    </location>
</feature>
<dbReference type="Proteomes" id="UP001218362">
    <property type="component" value="Chromosome"/>
</dbReference>
<protein>
    <submittedName>
        <fullName evidence="2">Nuclear transport factor 2 family protein</fullName>
    </submittedName>
</protein>
<dbReference type="AlphaFoldDB" id="A0AAJ5X9L3"/>
<reference evidence="2" key="1">
    <citation type="submission" date="2023-03" db="EMBL/GenBank/DDBJ databases">
        <title>Andean soil-derived lignocellulolytic bacterial consortium as a source of novel taxa and putative plastic-active enzymes.</title>
        <authorList>
            <person name="Diaz-Garcia L."/>
            <person name="Chuvochina M."/>
            <person name="Feuerriegel G."/>
            <person name="Bunk B."/>
            <person name="Sproer C."/>
            <person name="Streit W.R."/>
            <person name="Rodriguez L.M."/>
            <person name="Overmann J."/>
            <person name="Jimenez D.J."/>
        </authorList>
    </citation>
    <scope>NUCLEOTIDE SEQUENCE</scope>
    <source>
        <strain evidence="2">MAG 26</strain>
    </source>
</reference>
<dbReference type="InterPro" id="IPR032710">
    <property type="entry name" value="NTF2-like_dom_sf"/>
</dbReference>